<organism evidence="2 3">
    <name type="scientific">Basidiobolus ranarum</name>
    <dbReference type="NCBI Taxonomy" id="34480"/>
    <lineage>
        <taxon>Eukaryota</taxon>
        <taxon>Fungi</taxon>
        <taxon>Fungi incertae sedis</taxon>
        <taxon>Zoopagomycota</taxon>
        <taxon>Entomophthoromycotina</taxon>
        <taxon>Basidiobolomycetes</taxon>
        <taxon>Basidiobolales</taxon>
        <taxon>Basidiobolaceae</taxon>
        <taxon>Basidiobolus</taxon>
    </lineage>
</organism>
<comment type="caution">
    <text evidence="2">The sequence shown here is derived from an EMBL/GenBank/DDBJ whole genome shotgun (WGS) entry which is preliminary data.</text>
</comment>
<keyword evidence="3" id="KW-1185">Reference proteome</keyword>
<feature type="region of interest" description="Disordered" evidence="1">
    <location>
        <begin position="1"/>
        <end position="123"/>
    </location>
</feature>
<accession>A0ABR2WK80</accession>
<evidence type="ECO:0000313" key="3">
    <source>
        <dbReference type="Proteomes" id="UP001479436"/>
    </source>
</evidence>
<feature type="compositionally biased region" description="Polar residues" evidence="1">
    <location>
        <begin position="17"/>
        <end position="26"/>
    </location>
</feature>
<feature type="compositionally biased region" description="Acidic residues" evidence="1">
    <location>
        <begin position="102"/>
        <end position="116"/>
    </location>
</feature>
<evidence type="ECO:0000313" key="2">
    <source>
        <dbReference type="EMBL" id="KAK9761913.1"/>
    </source>
</evidence>
<feature type="compositionally biased region" description="Basic residues" evidence="1">
    <location>
        <begin position="33"/>
        <end position="42"/>
    </location>
</feature>
<dbReference type="Proteomes" id="UP001479436">
    <property type="component" value="Unassembled WGS sequence"/>
</dbReference>
<name>A0ABR2WK80_9FUNG</name>
<dbReference type="EMBL" id="JASJQH010001166">
    <property type="protein sequence ID" value="KAK9761913.1"/>
    <property type="molecule type" value="Genomic_DNA"/>
</dbReference>
<evidence type="ECO:0000256" key="1">
    <source>
        <dbReference type="SAM" id="MobiDB-lite"/>
    </source>
</evidence>
<proteinExistence type="predicted"/>
<reference evidence="2 3" key="1">
    <citation type="submission" date="2023-04" db="EMBL/GenBank/DDBJ databases">
        <title>Genome of Basidiobolus ranarum AG-B5.</title>
        <authorList>
            <person name="Stajich J.E."/>
            <person name="Carter-House D."/>
            <person name="Gryganskyi A."/>
        </authorList>
    </citation>
    <scope>NUCLEOTIDE SEQUENCE [LARGE SCALE GENOMIC DNA]</scope>
    <source>
        <strain evidence="2 3">AG-B5</strain>
    </source>
</reference>
<gene>
    <name evidence="2" type="ORF">K7432_012818</name>
</gene>
<sequence>MHVNQASLKAAPGRSHSAPTSSQKTIRYSPVKHLSRKQRKASKSMSSTHQLSSKSANPSGEPYPQPHHAYEIIEKSLTSNTENNKHSRPNRNQSEVPSIPELTDEANEGSDYESSDFVDSPDRGISGYASMKISCATQTPISSNNLESSNVNKQLFAHPNQRPNDLLTASISLPSAPETLQKNLAGESQNTPDPNINYTKSSDSSSTIFSSQTSPIQGKIVGVRIRNGVVEYQYKFPTVWKSSNELEDQETLIQNFMDTLTSKTSLVRVTSITSNDSSIQH</sequence>
<protein>
    <submittedName>
        <fullName evidence="2">Uncharacterized protein</fullName>
    </submittedName>
</protein>
<feature type="compositionally biased region" description="Polar residues" evidence="1">
    <location>
        <begin position="43"/>
        <end position="58"/>
    </location>
</feature>